<feature type="compositionally biased region" description="Polar residues" evidence="1">
    <location>
        <begin position="488"/>
        <end position="497"/>
    </location>
</feature>
<evidence type="ECO:0000256" key="1">
    <source>
        <dbReference type="SAM" id="MobiDB-lite"/>
    </source>
</evidence>
<feature type="compositionally biased region" description="Low complexity" evidence="1">
    <location>
        <begin position="1343"/>
        <end position="1357"/>
    </location>
</feature>
<feature type="compositionally biased region" description="Low complexity" evidence="1">
    <location>
        <begin position="609"/>
        <end position="624"/>
    </location>
</feature>
<name>A0A1Y9HAJ4_9DIPT</name>
<sequence>MYVINPAPASQELQSTATSYVTAAHRPDSPDEPIELEQHQQQQQRKDILSQILTKCNADMSEQVASFSSPGDKTPPRVTAVKEEPKPPASPAKTSVPPDAASSPSPRHADGEPHGGKVKKSSDAASAKIDAKGGSAAPSGDERGTTPTRKGRTSPDDGSPLSTTSSSNAASLSPASSEGPTKLPSKLCSSSSCSSSNSEILAEPLALSVVSKPPAVSNFSSVVHPKERALKLIAAVAAANERSSTTNGSTTDISTPTGKTSVKYGGTAGGVGGGRTPLNGTHAGTAQGGRLQFYKDGKFILELARAREGEKTSWISVPRKTFWPPTVSSTSANFHKHESSTSLSFSDDNSSIQSSPWQRDHCWKQANPRQNISKELSLYYFRPTNARDWRQAPESLTWLRRKRRRPYETSLPPKVKTEEPQDDTGNGAVKKKEQDGNASPTENGQPAEEANPAERNEDGGTPMDTSDEQAVSLPSRDEEKDASEPKSRNGTKQNGSVEMNGHHHPVMNGSHRRASRWKRSSVKNLASIVQALTEQQQTKSSLASAMGATSAVGGTFRPSAERGTNGGTASFRSSVFTSSVATQHVSPRKRILRDLEKVSLDDGGGVSGSGTISTKRSRPKSSSTGVGSTPVIVTATTASPLSTLTANGTTNGPLNGGSSAGSNSNSSSSGSGNGTSRTNGHVNGAGGSIVNGTVGGSGKHLTNGGTAASSSLSPASSHPSAPAAPPVVSRPFSSYSITSLLGHSSSTSSSSNSSSNGVSSGSGEPSSSSDAAAHRKSDASIASVTSTASHHHSHHYHPLSPHQQSQYQGTLPPVAPKSPTMMEPHHHAHYQARYGGYGAKKRSPSYGGGNSSAASPGATSGGSGSGADPYGNTIRSPDLSPSPEHHQQHSHLSHHHHHSAHHAHSGGGFTRYRQHPYGGSPSSYSSAPSSSRFSPSPSTNDSATTPPYSSSAGGGTSTTPVGAGSTRSAMSYRAAYHLSGSGSQGHSPPTGNGSPQHYSRASPLNFGRSGSGIHHTSPPPPGTHQHHHRVSPGGSTIAGGHVTTPTSAMASLTTSGSPTTTIRTVPKKSAALRQPFPGAHSPSSSSSPSRERSNSNASSSSVKKEPQSESTDTVDGPPLLLSHYGALQTHPPSTTPATTGGVIRPSTVIASPTAHHPVASPYYSHYPSQLGASSSAQSMNTAAMAAAAAAAAAASSFHPLSYYQQMYTAATMAAYRTPLWMHYPGLPTAVGGGPPHMVQAPPPHPQHTPPQLPASSSSSSASERAPTSSSYPSALSIAEAAESQRLQQHSSASAAALNYSVTALTSSSRATVNGGSAFSSPGWPSAAGAGGGGGYQQQHLEHAAGSAVGATGTTSAAVKDEPSNDVPLNLSKH</sequence>
<feature type="compositionally biased region" description="Low complexity" evidence="1">
    <location>
        <begin position="340"/>
        <end position="355"/>
    </location>
</feature>
<dbReference type="VEuPathDB" id="VectorBase:AFAF021641"/>
<feature type="compositionally biased region" description="Polar residues" evidence="1">
    <location>
        <begin position="980"/>
        <end position="999"/>
    </location>
</feature>
<dbReference type="EnsemblMetazoa" id="AFAF021641-RA">
    <property type="protein sequence ID" value="AFAF021641-PA"/>
    <property type="gene ID" value="AFAF021641"/>
</dbReference>
<feature type="compositionally biased region" description="Basic and acidic residues" evidence="1">
    <location>
        <begin position="475"/>
        <end position="487"/>
    </location>
</feature>
<feature type="compositionally biased region" description="Gly residues" evidence="1">
    <location>
        <begin position="266"/>
        <end position="275"/>
    </location>
</feature>
<feature type="region of interest" description="Disordered" evidence="1">
    <location>
        <begin position="599"/>
        <end position="727"/>
    </location>
</feature>
<reference evidence="3" key="1">
    <citation type="submission" date="2014-01" db="EMBL/GenBank/DDBJ databases">
        <title>The Genome Sequence of Anopheles farauti FAR1 (V2).</title>
        <authorList>
            <consortium name="The Broad Institute Genomics Platform"/>
            <person name="Neafsey D.E."/>
            <person name="Besansky N."/>
            <person name="Howell P."/>
            <person name="Walton C."/>
            <person name="Young S.K."/>
            <person name="Zeng Q."/>
            <person name="Gargeya S."/>
            <person name="Fitzgerald M."/>
            <person name="Haas B."/>
            <person name="Abouelleil A."/>
            <person name="Allen A.W."/>
            <person name="Alvarado L."/>
            <person name="Arachchi H.M."/>
            <person name="Berlin A.M."/>
            <person name="Chapman S.B."/>
            <person name="Gainer-Dewar J."/>
            <person name="Goldberg J."/>
            <person name="Griggs A."/>
            <person name="Gujja S."/>
            <person name="Hansen M."/>
            <person name="Howarth C."/>
            <person name="Imamovic A."/>
            <person name="Ireland A."/>
            <person name="Larimer J."/>
            <person name="McCowan C."/>
            <person name="Murphy C."/>
            <person name="Pearson M."/>
            <person name="Poon T.W."/>
            <person name="Priest M."/>
            <person name="Roberts A."/>
            <person name="Saif S."/>
            <person name="Shea T."/>
            <person name="Sisk P."/>
            <person name="Sykes S."/>
            <person name="Wortman J."/>
            <person name="Nusbaum C."/>
            <person name="Birren B."/>
        </authorList>
    </citation>
    <scope>NUCLEOTIDE SEQUENCE [LARGE SCALE GENOMIC DNA]</scope>
    <source>
        <strain evidence="3">FAR1</strain>
    </source>
</reference>
<feature type="compositionally biased region" description="Low complexity" evidence="1">
    <location>
        <begin position="1081"/>
        <end position="1101"/>
    </location>
</feature>
<feature type="region of interest" description="Disordered" evidence="1">
    <location>
        <begin position="239"/>
        <end position="276"/>
    </location>
</feature>
<feature type="region of interest" description="Disordered" evidence="1">
    <location>
        <begin position="740"/>
        <end position="823"/>
    </location>
</feature>
<feature type="compositionally biased region" description="Polar residues" evidence="1">
    <location>
        <begin position="11"/>
        <end position="21"/>
    </location>
</feature>
<feature type="region of interest" description="Disordered" evidence="1">
    <location>
        <begin position="1"/>
        <end position="47"/>
    </location>
</feature>
<feature type="compositionally biased region" description="Low complexity" evidence="1">
    <location>
        <begin position="707"/>
        <end position="727"/>
    </location>
</feature>
<feature type="compositionally biased region" description="Low complexity" evidence="1">
    <location>
        <begin position="156"/>
        <end position="177"/>
    </location>
</feature>
<feature type="compositionally biased region" description="Pro residues" evidence="1">
    <location>
        <begin position="1240"/>
        <end position="1252"/>
    </location>
</feature>
<feature type="compositionally biased region" description="Low complexity" evidence="1">
    <location>
        <begin position="1253"/>
        <end position="1270"/>
    </location>
</feature>
<feature type="compositionally biased region" description="Low complexity" evidence="1">
    <location>
        <begin position="123"/>
        <end position="137"/>
    </location>
</feature>
<feature type="compositionally biased region" description="Basic residues" evidence="1">
    <location>
        <begin position="502"/>
        <end position="516"/>
    </location>
</feature>
<dbReference type="STRING" id="69004.A0A1Y9HAJ4"/>
<feature type="region of interest" description="Disordered" evidence="1">
    <location>
        <begin position="1328"/>
        <end position="1373"/>
    </location>
</feature>
<evidence type="ECO:0000313" key="2">
    <source>
        <dbReference type="EnsemblMetazoa" id="AFAF021641-PA"/>
    </source>
</evidence>
<feature type="compositionally biased region" description="Gly residues" evidence="1">
    <location>
        <begin position="683"/>
        <end position="698"/>
    </location>
</feature>
<keyword evidence="3" id="KW-1185">Reference proteome</keyword>
<feature type="compositionally biased region" description="Low complexity" evidence="1">
    <location>
        <begin position="740"/>
        <end position="769"/>
    </location>
</feature>
<feature type="region of interest" description="Disordered" evidence="1">
    <location>
        <begin position="61"/>
        <end position="196"/>
    </location>
</feature>
<feature type="region of interest" description="Disordered" evidence="1">
    <location>
        <begin position="1232"/>
        <end position="1273"/>
    </location>
</feature>
<feature type="region of interest" description="Disordered" evidence="1">
    <location>
        <begin position="837"/>
        <end position="966"/>
    </location>
</feature>
<feature type="compositionally biased region" description="Low complexity" evidence="1">
    <location>
        <begin position="1051"/>
        <end position="1064"/>
    </location>
</feature>
<feature type="region of interest" description="Disordered" evidence="1">
    <location>
        <begin position="978"/>
        <end position="1143"/>
    </location>
</feature>
<feature type="compositionally biased region" description="Low complexity" evidence="1">
    <location>
        <begin position="91"/>
        <end position="106"/>
    </location>
</feature>
<feature type="compositionally biased region" description="Polar residues" evidence="1">
    <location>
        <begin position="241"/>
        <end position="260"/>
    </location>
</feature>
<proteinExistence type="predicted"/>
<feature type="compositionally biased region" description="Low complexity" evidence="1">
    <location>
        <begin position="920"/>
        <end position="966"/>
    </location>
</feature>
<dbReference type="Proteomes" id="UP000075886">
    <property type="component" value="Unassembled WGS sequence"/>
</dbReference>
<dbReference type="EMBL" id="AXCN02001181">
    <property type="status" value="NOT_ANNOTATED_CDS"/>
    <property type="molecule type" value="Genomic_DNA"/>
</dbReference>
<organism evidence="2 3">
    <name type="scientific">Anopheles farauti</name>
    <dbReference type="NCBI Taxonomy" id="69004"/>
    <lineage>
        <taxon>Eukaryota</taxon>
        <taxon>Metazoa</taxon>
        <taxon>Ecdysozoa</taxon>
        <taxon>Arthropoda</taxon>
        <taxon>Hexapoda</taxon>
        <taxon>Insecta</taxon>
        <taxon>Pterygota</taxon>
        <taxon>Neoptera</taxon>
        <taxon>Endopterygota</taxon>
        <taxon>Diptera</taxon>
        <taxon>Nematocera</taxon>
        <taxon>Culicoidea</taxon>
        <taxon>Culicidae</taxon>
        <taxon>Anophelinae</taxon>
        <taxon>Anopheles</taxon>
    </lineage>
</organism>
<feature type="compositionally biased region" description="Basic residues" evidence="1">
    <location>
        <begin position="888"/>
        <end position="904"/>
    </location>
</feature>
<accession>A0A1Y9HAJ4</accession>
<evidence type="ECO:0000313" key="3">
    <source>
        <dbReference type="Proteomes" id="UP000075886"/>
    </source>
</evidence>
<feature type="region of interest" description="Disordered" evidence="1">
    <location>
        <begin position="409"/>
        <end position="516"/>
    </location>
</feature>
<feature type="compositionally biased region" description="Low complexity" evidence="1">
    <location>
        <begin position="634"/>
        <end position="646"/>
    </location>
</feature>
<protein>
    <submittedName>
        <fullName evidence="2">Uncharacterized protein</fullName>
    </submittedName>
</protein>
<feature type="region of interest" description="Disordered" evidence="1">
    <location>
        <begin position="339"/>
        <end position="359"/>
    </location>
</feature>
<reference evidence="2" key="2">
    <citation type="submission" date="2020-05" db="UniProtKB">
        <authorList>
            <consortium name="EnsemblMetazoa"/>
        </authorList>
    </citation>
    <scope>IDENTIFICATION</scope>
    <source>
        <strain evidence="2">FAR1</strain>
    </source>
</reference>
<feature type="compositionally biased region" description="Low complexity" evidence="1">
    <location>
        <begin position="660"/>
        <end position="680"/>
    </location>
</feature>